<dbReference type="KEGG" id="amr:AM1_0220"/>
<reference evidence="17 18" key="1">
    <citation type="journal article" date="2008" name="Proc. Natl. Acad. Sci. U.S.A.">
        <title>Niche adaptation and genome expansion in the chlorophyll d-producing cyanobacterium Acaryochloris marina.</title>
        <authorList>
            <person name="Swingley W.D."/>
            <person name="Chen M."/>
            <person name="Cheung P.C."/>
            <person name="Conrad A.L."/>
            <person name="Dejesa L.C."/>
            <person name="Hao J."/>
            <person name="Honchak B.M."/>
            <person name="Karbach L.E."/>
            <person name="Kurdoglu A."/>
            <person name="Lahiri S."/>
            <person name="Mastrian S.D."/>
            <person name="Miyashita H."/>
            <person name="Page L."/>
            <person name="Ramakrishna P."/>
            <person name="Satoh S."/>
            <person name="Sattley W.M."/>
            <person name="Shimada Y."/>
            <person name="Taylor H.L."/>
            <person name="Tomo T."/>
            <person name="Tsuchiya T."/>
            <person name="Wang Z.T."/>
            <person name="Raymond J."/>
            <person name="Mimuro M."/>
            <person name="Blankenship R.E."/>
            <person name="Touchman J.W."/>
        </authorList>
    </citation>
    <scope>NUCLEOTIDE SEQUENCE [LARGE SCALE GENOMIC DNA]</scope>
    <source>
        <strain evidence="18">MBIC 11017</strain>
    </source>
</reference>
<dbReference type="STRING" id="329726.AM1_0220"/>
<accession>B0C7P6</accession>
<name>B0C7P6_ACAM1</name>
<dbReference type="Gene3D" id="1.10.287.130">
    <property type="match status" value="1"/>
</dbReference>
<feature type="domain" description="Response regulatory" evidence="16">
    <location>
        <begin position="627"/>
        <end position="744"/>
    </location>
</feature>
<keyword evidence="14" id="KW-1133">Transmembrane helix</keyword>
<evidence type="ECO:0000256" key="3">
    <source>
        <dbReference type="ARBA" id="ARBA00012438"/>
    </source>
</evidence>
<dbReference type="RefSeq" id="WP_012160917.1">
    <property type="nucleotide sequence ID" value="NC_009925.1"/>
</dbReference>
<dbReference type="GO" id="GO:0005524">
    <property type="term" value="F:ATP binding"/>
    <property type="evidence" value="ECO:0007669"/>
    <property type="project" value="UniProtKB-KW"/>
</dbReference>
<dbReference type="FunFam" id="3.30.565.10:FF:000010">
    <property type="entry name" value="Sensor histidine kinase RcsC"/>
    <property type="match status" value="1"/>
</dbReference>
<evidence type="ECO:0000256" key="2">
    <source>
        <dbReference type="ARBA" id="ARBA00006402"/>
    </source>
</evidence>
<dbReference type="InterPro" id="IPR003661">
    <property type="entry name" value="HisK_dim/P_dom"/>
</dbReference>
<evidence type="ECO:0000256" key="5">
    <source>
        <dbReference type="ARBA" id="ARBA00022679"/>
    </source>
</evidence>
<evidence type="ECO:0000256" key="12">
    <source>
        <dbReference type="ARBA" id="ARBA00074306"/>
    </source>
</evidence>
<keyword evidence="8" id="KW-0067">ATP-binding</keyword>
<dbReference type="SUPFAM" id="SSF52172">
    <property type="entry name" value="CheY-like"/>
    <property type="match status" value="2"/>
</dbReference>
<keyword evidence="18" id="KW-1185">Reference proteome</keyword>
<dbReference type="SMART" id="SM00388">
    <property type="entry name" value="HisKA"/>
    <property type="match status" value="1"/>
</dbReference>
<dbReference type="HOGENOM" id="CLU_000445_114_15_3"/>
<dbReference type="SMART" id="SM00387">
    <property type="entry name" value="HATPase_c"/>
    <property type="match status" value="1"/>
</dbReference>
<evidence type="ECO:0000256" key="11">
    <source>
        <dbReference type="ARBA" id="ARBA00068150"/>
    </source>
</evidence>
<dbReference type="CDD" id="cd16922">
    <property type="entry name" value="HATPase_EvgS-ArcB-TorS-like"/>
    <property type="match status" value="1"/>
</dbReference>
<proteinExistence type="inferred from homology"/>
<dbReference type="AlphaFoldDB" id="B0C7P6"/>
<dbReference type="SUPFAM" id="SSF47384">
    <property type="entry name" value="Homodimeric domain of signal transducing histidine kinase"/>
    <property type="match status" value="1"/>
</dbReference>
<comment type="catalytic activity">
    <reaction evidence="1">
        <text>ATP + protein L-histidine = ADP + protein N-phospho-L-histidine.</text>
        <dbReference type="EC" id="2.7.13.3"/>
    </reaction>
</comment>
<feature type="transmembrane region" description="Helical" evidence="14">
    <location>
        <begin position="196"/>
        <end position="216"/>
    </location>
</feature>
<keyword evidence="14" id="KW-0812">Transmembrane</keyword>
<evidence type="ECO:0000256" key="14">
    <source>
        <dbReference type="SAM" id="Phobius"/>
    </source>
</evidence>
<dbReference type="PROSITE" id="PS50109">
    <property type="entry name" value="HIS_KIN"/>
    <property type="match status" value="1"/>
</dbReference>
<keyword evidence="14" id="KW-0472">Membrane</keyword>
<evidence type="ECO:0000256" key="8">
    <source>
        <dbReference type="ARBA" id="ARBA00022840"/>
    </source>
</evidence>
<dbReference type="Pfam" id="PF00072">
    <property type="entry name" value="Response_reg"/>
    <property type="match status" value="2"/>
</dbReference>
<keyword evidence="7 17" id="KW-0418">Kinase</keyword>
<dbReference type="InterPro" id="IPR036097">
    <property type="entry name" value="HisK_dim/P_sf"/>
</dbReference>
<dbReference type="FunFam" id="1.10.287.130:FF:000002">
    <property type="entry name" value="Two-component osmosensing histidine kinase"/>
    <property type="match status" value="1"/>
</dbReference>
<dbReference type="EMBL" id="CP000828">
    <property type="protein sequence ID" value="ABW25306.1"/>
    <property type="molecule type" value="Genomic_DNA"/>
</dbReference>
<evidence type="ECO:0000259" key="15">
    <source>
        <dbReference type="PROSITE" id="PS50109"/>
    </source>
</evidence>
<dbReference type="GO" id="GO:0000155">
    <property type="term" value="F:phosphorelay sensor kinase activity"/>
    <property type="evidence" value="ECO:0007669"/>
    <property type="project" value="InterPro"/>
</dbReference>
<evidence type="ECO:0000256" key="1">
    <source>
        <dbReference type="ARBA" id="ARBA00000085"/>
    </source>
</evidence>
<dbReference type="InterPro" id="IPR011006">
    <property type="entry name" value="CheY-like_superfamily"/>
</dbReference>
<dbReference type="InterPro" id="IPR001789">
    <property type="entry name" value="Sig_transdc_resp-reg_receiver"/>
</dbReference>
<keyword evidence="6" id="KW-0547">Nucleotide-binding</keyword>
<dbReference type="Gene3D" id="3.40.50.2300">
    <property type="match status" value="2"/>
</dbReference>
<feature type="domain" description="Response regulatory" evidence="16">
    <location>
        <begin position="485"/>
        <end position="601"/>
    </location>
</feature>
<organism evidence="17 18">
    <name type="scientific">Acaryochloris marina (strain MBIC 11017)</name>
    <dbReference type="NCBI Taxonomy" id="329726"/>
    <lineage>
        <taxon>Bacteria</taxon>
        <taxon>Bacillati</taxon>
        <taxon>Cyanobacteriota</taxon>
        <taxon>Cyanophyceae</taxon>
        <taxon>Acaryochloridales</taxon>
        <taxon>Acaryochloridaceae</taxon>
        <taxon>Acaryochloris</taxon>
    </lineage>
</organism>
<protein>
    <recommendedName>
        <fullName evidence="12">Circadian input-output histidine kinase CikA</fullName>
        <ecNumber evidence="3">2.7.13.3</ecNumber>
    </recommendedName>
    <alternativeName>
        <fullName evidence="11">Sensory/regulatory protein RpfC</fullName>
    </alternativeName>
</protein>
<dbReference type="InterPro" id="IPR003594">
    <property type="entry name" value="HATPase_dom"/>
</dbReference>
<comment type="subunit">
    <text evidence="10">At low DSF concentrations, interacts with RpfF.</text>
</comment>
<keyword evidence="9" id="KW-0902">Two-component regulatory system</keyword>
<evidence type="ECO:0000256" key="13">
    <source>
        <dbReference type="PROSITE-ProRule" id="PRU00169"/>
    </source>
</evidence>
<feature type="transmembrane region" description="Helical" evidence="14">
    <location>
        <begin position="6"/>
        <end position="23"/>
    </location>
</feature>
<dbReference type="eggNOG" id="COG2205">
    <property type="taxonomic scope" value="Bacteria"/>
</dbReference>
<dbReference type="InterPro" id="IPR036890">
    <property type="entry name" value="HATPase_C_sf"/>
</dbReference>
<dbReference type="EC" id="2.7.13.3" evidence="3"/>
<dbReference type="PANTHER" id="PTHR45339:SF1">
    <property type="entry name" value="HYBRID SIGNAL TRANSDUCTION HISTIDINE KINASE J"/>
    <property type="match status" value="1"/>
</dbReference>
<feature type="domain" description="Histidine kinase" evidence="15">
    <location>
        <begin position="242"/>
        <end position="465"/>
    </location>
</feature>
<dbReference type="Pfam" id="PF02518">
    <property type="entry name" value="HATPase_c"/>
    <property type="match status" value="1"/>
</dbReference>
<dbReference type="InterPro" id="IPR004358">
    <property type="entry name" value="Sig_transdc_His_kin-like_C"/>
</dbReference>
<dbReference type="Pfam" id="PF00512">
    <property type="entry name" value="HisKA"/>
    <property type="match status" value="1"/>
</dbReference>
<evidence type="ECO:0000256" key="6">
    <source>
        <dbReference type="ARBA" id="ARBA00022741"/>
    </source>
</evidence>
<evidence type="ECO:0000256" key="4">
    <source>
        <dbReference type="ARBA" id="ARBA00022553"/>
    </source>
</evidence>
<dbReference type="OrthoDB" id="5389090at2"/>
<gene>
    <name evidence="17" type="ordered locus">AM1_0220</name>
</gene>
<dbReference type="PRINTS" id="PR00344">
    <property type="entry name" value="BCTRLSENSOR"/>
</dbReference>
<feature type="modified residue" description="4-aspartylphosphate" evidence="13">
    <location>
        <position position="535"/>
    </location>
</feature>
<dbReference type="PROSITE" id="PS50110">
    <property type="entry name" value="RESPONSE_REGULATORY"/>
    <property type="match status" value="2"/>
</dbReference>
<dbReference type="Gene3D" id="3.30.565.10">
    <property type="entry name" value="Histidine kinase-like ATPase, C-terminal domain"/>
    <property type="match status" value="1"/>
</dbReference>
<dbReference type="Proteomes" id="UP000000268">
    <property type="component" value="Chromosome"/>
</dbReference>
<dbReference type="InterPro" id="IPR005467">
    <property type="entry name" value="His_kinase_dom"/>
</dbReference>
<evidence type="ECO:0000256" key="10">
    <source>
        <dbReference type="ARBA" id="ARBA00064003"/>
    </source>
</evidence>
<dbReference type="eggNOG" id="COG0784">
    <property type="taxonomic scope" value="Bacteria"/>
</dbReference>
<evidence type="ECO:0000313" key="17">
    <source>
        <dbReference type="EMBL" id="ABW25306.1"/>
    </source>
</evidence>
<dbReference type="SMART" id="SM00448">
    <property type="entry name" value="REC"/>
    <property type="match status" value="2"/>
</dbReference>
<evidence type="ECO:0000256" key="9">
    <source>
        <dbReference type="ARBA" id="ARBA00023012"/>
    </source>
</evidence>
<evidence type="ECO:0000256" key="7">
    <source>
        <dbReference type="ARBA" id="ARBA00022777"/>
    </source>
</evidence>
<evidence type="ECO:0000313" key="18">
    <source>
        <dbReference type="Proteomes" id="UP000000268"/>
    </source>
</evidence>
<dbReference type="CDD" id="cd00082">
    <property type="entry name" value="HisKA"/>
    <property type="match status" value="1"/>
</dbReference>
<sequence>MFKLLRYYSITSFVAFVVAIAALNQYTRDRAIQSLVTVTENKNVALTQSFANTLWKTHGSFLSNTQSLTAKQLKSHPQTLKLTKDIESWAEGLPVLKVKVFDTQGRTVFSTSTKQIGQDKRQSKGFQAAIQGQSRSFINHKDTFTGMKGQMKDRNLLSSYLPLRPDGPDGSIEGVFEMYTDVTPLLERVETTQRNILWGTSGVLGLLYGVLFAIVYRGDRIIQEKHAAAAAAARAKDDFLAMMSHEIRTPMNGVIGMTGLLLDTELTPQQQEYTETIRKSGDSLLTLINDILDYSKIEAGKLDLEKQAFNVRVCVEDALELVASRVGPKEIELAGVVEPDVPQAILGDVTRLRQILVNLLGNAIKFTQSGEVVVNVSAEPFAADTPLYELSFAVRDTGMGIPAERQNRLFKSFSQVDSSTTRKFGGTGLGLVICKRLSELMGGRIWVESEEGQGSTFAFTIQAEETEDTTVLAQSLPAVTLKDKRVLLVDDNDTNQRVLTLQTESWKMKPQVAASGYEALGLLEHAGPFDIAILDMQMPEMDGLTLAQKIRSHPRGVNFPMVMLTSIGQAPDLAHHKGLFSAWLNKPIKQSQLYSALVKSLTGNEVKTQKSTTLQLDTEMADQHPLKILLAEDNPVNQKLAVLILAKMGYRPDVVGNGLEVLQALKRQSYDVILMDVNMPEMDGLTATTHIYQSIMPEERPRIIAMTANAMQGDREKCLDVGMDDYVTKPINIQELVVALENSEPQTTESQPIKT</sequence>
<keyword evidence="4 13" id="KW-0597">Phosphoprotein</keyword>
<feature type="modified residue" description="4-aspartylphosphate" evidence="13">
    <location>
        <position position="676"/>
    </location>
</feature>
<evidence type="ECO:0000259" key="16">
    <source>
        <dbReference type="PROSITE" id="PS50110"/>
    </source>
</evidence>
<dbReference type="SUPFAM" id="SSF55874">
    <property type="entry name" value="ATPase domain of HSP90 chaperone/DNA topoisomerase II/histidine kinase"/>
    <property type="match status" value="1"/>
</dbReference>
<comment type="similarity">
    <text evidence="2">In the N-terminal section; belongs to the phytochrome family.</text>
</comment>
<dbReference type="PANTHER" id="PTHR45339">
    <property type="entry name" value="HYBRID SIGNAL TRANSDUCTION HISTIDINE KINASE J"/>
    <property type="match status" value="1"/>
</dbReference>
<dbReference type="CDD" id="cd17546">
    <property type="entry name" value="REC_hyHK_CKI1_RcsC-like"/>
    <property type="match status" value="2"/>
</dbReference>
<keyword evidence="5" id="KW-0808">Transferase</keyword>